<reference evidence="1" key="1">
    <citation type="submission" date="2014-09" db="EMBL/GenBank/DDBJ databases">
        <authorList>
            <person name="Magalhaes I.L.F."/>
            <person name="Oliveira U."/>
            <person name="Santos F.R."/>
            <person name="Vidigal T.H.D.A."/>
            <person name="Brescovit A.D."/>
            <person name="Santos A.J."/>
        </authorList>
    </citation>
    <scope>NUCLEOTIDE SEQUENCE</scope>
    <source>
        <tissue evidence="1">Shoot tissue taken approximately 20 cm above the soil surface</tissue>
    </source>
</reference>
<dbReference type="AlphaFoldDB" id="A0A0A9A6P9"/>
<dbReference type="EMBL" id="GBRH01255183">
    <property type="protein sequence ID" value="JAD42712.1"/>
    <property type="molecule type" value="Transcribed_RNA"/>
</dbReference>
<sequence length="327" mass="36361">MPASLCGGALRLALPRLQLELGATGAKRRGRHAKAIDDDDKDHQLLLLCHVISYAGKDLGDRRHLLHPLIKLWAQIAKPKLASSGLQDCSVAYYIDALSDKGCLRPKEALPWSCFLQVSQLPAQNNLKEHEQTDVSGIIPSGSAAMTPFYLTSRVAVTQEILNLWSTPTAFPDLGGISLKVSTSPELRSFCLPMEWNEQQMVPLLVGVFGRRGYCKGAAKGCNEESWSLVRAMMMKVDMSLKAMGFTPQGPISRLVLLYMIYVCISRGLKDLTDGLLWLRNELWRSGDLQLRLLWEKLQLWWSHSSSGLDEVDLMILAVVEDAMGWA</sequence>
<organism evidence="1">
    <name type="scientific">Arundo donax</name>
    <name type="common">Giant reed</name>
    <name type="synonym">Donax arundinaceus</name>
    <dbReference type="NCBI Taxonomy" id="35708"/>
    <lineage>
        <taxon>Eukaryota</taxon>
        <taxon>Viridiplantae</taxon>
        <taxon>Streptophyta</taxon>
        <taxon>Embryophyta</taxon>
        <taxon>Tracheophyta</taxon>
        <taxon>Spermatophyta</taxon>
        <taxon>Magnoliopsida</taxon>
        <taxon>Liliopsida</taxon>
        <taxon>Poales</taxon>
        <taxon>Poaceae</taxon>
        <taxon>PACMAD clade</taxon>
        <taxon>Arundinoideae</taxon>
        <taxon>Arundineae</taxon>
        <taxon>Arundo</taxon>
    </lineage>
</organism>
<reference evidence="1" key="2">
    <citation type="journal article" date="2015" name="Data Brief">
        <title>Shoot transcriptome of the giant reed, Arundo donax.</title>
        <authorList>
            <person name="Barrero R.A."/>
            <person name="Guerrero F.D."/>
            <person name="Moolhuijzen P."/>
            <person name="Goolsby J.A."/>
            <person name="Tidwell J."/>
            <person name="Bellgard S.E."/>
            <person name="Bellgard M.I."/>
        </authorList>
    </citation>
    <scope>NUCLEOTIDE SEQUENCE</scope>
    <source>
        <tissue evidence="1">Shoot tissue taken approximately 20 cm above the soil surface</tissue>
    </source>
</reference>
<protein>
    <submittedName>
        <fullName evidence="1">Uncharacterized protein</fullName>
    </submittedName>
</protein>
<name>A0A0A9A6P9_ARUDO</name>
<accession>A0A0A9A6P9</accession>
<evidence type="ECO:0000313" key="1">
    <source>
        <dbReference type="EMBL" id="JAD42712.1"/>
    </source>
</evidence>
<proteinExistence type="predicted"/>